<evidence type="ECO:0000313" key="3">
    <source>
        <dbReference type="EMBL" id="KAJ8428191.1"/>
    </source>
</evidence>
<evidence type="ECO:0000256" key="2">
    <source>
        <dbReference type="SAM" id="MobiDB-lite"/>
    </source>
</evidence>
<keyword evidence="1" id="KW-0539">Nucleus</keyword>
<feature type="region of interest" description="Disordered" evidence="2">
    <location>
        <begin position="215"/>
        <end position="248"/>
    </location>
</feature>
<dbReference type="InterPro" id="IPR031052">
    <property type="entry name" value="FHY3/FAR1"/>
</dbReference>
<name>A0A9Q1GZE9_9CARY</name>
<keyword evidence="4" id="KW-1185">Reference proteome</keyword>
<comment type="similarity">
    <text evidence="1">Belongs to the FHY3/FAR1 family.</text>
</comment>
<comment type="subcellular location">
    <subcellularLocation>
        <location evidence="1">Nucleus</location>
    </subcellularLocation>
</comment>
<comment type="function">
    <text evidence="1">Putative transcription activator involved in regulating light control of development.</text>
</comment>
<gene>
    <name evidence="3" type="ORF">Cgig2_033129</name>
</gene>
<dbReference type="EMBL" id="JAKOGI010001042">
    <property type="protein sequence ID" value="KAJ8428191.1"/>
    <property type="molecule type" value="Genomic_DNA"/>
</dbReference>
<keyword evidence="1" id="KW-0863">Zinc-finger</keyword>
<reference evidence="3" key="1">
    <citation type="submission" date="2022-04" db="EMBL/GenBank/DDBJ databases">
        <title>Carnegiea gigantea Genome sequencing and assembly v2.</title>
        <authorList>
            <person name="Copetti D."/>
            <person name="Sanderson M.J."/>
            <person name="Burquez A."/>
            <person name="Wojciechowski M.F."/>
        </authorList>
    </citation>
    <scope>NUCLEOTIDE SEQUENCE</scope>
    <source>
        <strain evidence="3">SGP5-SGP5p</strain>
        <tissue evidence="3">Aerial part</tissue>
    </source>
</reference>
<protein>
    <recommendedName>
        <fullName evidence="1">Protein FAR1-RELATED SEQUENCE</fullName>
    </recommendedName>
</protein>
<comment type="caution">
    <text evidence="3">The sequence shown here is derived from an EMBL/GenBank/DDBJ whole genome shotgun (WGS) entry which is preliminary data.</text>
</comment>
<organism evidence="3 4">
    <name type="scientific">Carnegiea gigantea</name>
    <dbReference type="NCBI Taxonomy" id="171969"/>
    <lineage>
        <taxon>Eukaryota</taxon>
        <taxon>Viridiplantae</taxon>
        <taxon>Streptophyta</taxon>
        <taxon>Embryophyta</taxon>
        <taxon>Tracheophyta</taxon>
        <taxon>Spermatophyta</taxon>
        <taxon>Magnoliopsida</taxon>
        <taxon>eudicotyledons</taxon>
        <taxon>Gunneridae</taxon>
        <taxon>Pentapetalae</taxon>
        <taxon>Caryophyllales</taxon>
        <taxon>Cactineae</taxon>
        <taxon>Cactaceae</taxon>
        <taxon>Cactoideae</taxon>
        <taxon>Echinocereeae</taxon>
        <taxon>Carnegiea</taxon>
    </lineage>
</organism>
<keyword evidence="1" id="KW-0862">Zinc</keyword>
<dbReference type="GO" id="GO:0005634">
    <property type="term" value="C:nucleus"/>
    <property type="evidence" value="ECO:0007669"/>
    <property type="project" value="UniProtKB-SubCell"/>
</dbReference>
<keyword evidence="1" id="KW-0479">Metal-binding</keyword>
<dbReference type="PANTHER" id="PTHR31669:SF263">
    <property type="entry name" value="PROTEIN FAR1-RELATED SEQUENCE"/>
    <property type="match status" value="1"/>
</dbReference>
<proteinExistence type="inferred from homology"/>
<evidence type="ECO:0000256" key="1">
    <source>
        <dbReference type="RuleBase" id="RU367018"/>
    </source>
</evidence>
<dbReference type="PANTHER" id="PTHR31669">
    <property type="entry name" value="PROTEIN FAR1-RELATED SEQUENCE 10-RELATED"/>
    <property type="match status" value="1"/>
</dbReference>
<dbReference type="AlphaFoldDB" id="A0A9Q1GZE9"/>
<accession>A0A9Q1GZE9</accession>
<dbReference type="GO" id="GO:0008270">
    <property type="term" value="F:zinc ion binding"/>
    <property type="evidence" value="ECO:0007669"/>
    <property type="project" value="UniProtKB-UniRule"/>
</dbReference>
<dbReference type="Proteomes" id="UP001153076">
    <property type="component" value="Unassembled WGS sequence"/>
</dbReference>
<sequence length="248" mass="29392">MKAFFLFFLVYTFIHIYSALQLRNLTFVIMLRKPPSAIITDQATKTHGCWKRLQVKCLLSNIFSGWFTTLLRNNYQDWCDDFYKLYKITCREEFERNRPLTVGKFNLQNNKHTLLGTNLSSRFFFFFFLRNDNRSQIESVNAFIKRFISSHTSLTDFFTQMDVAIKEMEHKCTHNKMASISLKNLREAANVLLFMLKERNCFQIPPPYLPSRWCSDAPESSSEEPEMLAMEVSEQEPIQGNNDPERWR</sequence>
<evidence type="ECO:0000313" key="4">
    <source>
        <dbReference type="Proteomes" id="UP001153076"/>
    </source>
</evidence>
<dbReference type="GO" id="GO:0006355">
    <property type="term" value="P:regulation of DNA-templated transcription"/>
    <property type="evidence" value="ECO:0007669"/>
    <property type="project" value="UniProtKB-UniRule"/>
</dbReference>